<evidence type="ECO:0000259" key="1">
    <source>
        <dbReference type="Pfam" id="PF23926"/>
    </source>
</evidence>
<evidence type="ECO:0000313" key="2">
    <source>
        <dbReference type="EMBL" id="QGT55098.1"/>
    </source>
</evidence>
<dbReference type="EMBL" id="MK814760">
    <property type="protein sequence ID" value="QGT55098.1"/>
    <property type="molecule type" value="Genomic_DNA"/>
</dbReference>
<dbReference type="RefSeq" id="YP_010648985.1">
    <property type="nucleotide sequence ID" value="NC_070763.1"/>
</dbReference>
<evidence type="ECO:0000313" key="3">
    <source>
        <dbReference type="Proteomes" id="UP000423482"/>
    </source>
</evidence>
<gene>
    <name evidence="2" type="primary">105</name>
    <name evidence="2" type="ORF">SEA_FORZA_105</name>
</gene>
<name>A0A650EZI8_9CAUD</name>
<dbReference type="Pfam" id="PF23926">
    <property type="entry name" value="LtfC"/>
    <property type="match status" value="1"/>
</dbReference>
<dbReference type="GeneID" id="77924473"/>
<organism evidence="2 3">
    <name type="scientific">Gordonia phage Forza</name>
    <dbReference type="NCBI Taxonomy" id="2571247"/>
    <lineage>
        <taxon>Viruses</taxon>
        <taxon>Duplodnaviria</taxon>
        <taxon>Heunggongvirae</taxon>
        <taxon>Uroviricota</taxon>
        <taxon>Caudoviricetes</taxon>
        <taxon>Forzavirus</taxon>
        <taxon>Forzavirus forza</taxon>
    </lineage>
</organism>
<accession>A0A650EZI8</accession>
<feature type="domain" description="LtfC/p132/Gp6 beta-sandwich" evidence="1">
    <location>
        <begin position="9"/>
        <end position="109"/>
    </location>
</feature>
<proteinExistence type="predicted"/>
<dbReference type="Proteomes" id="UP000423482">
    <property type="component" value="Segment"/>
</dbReference>
<dbReference type="InterPro" id="IPR055688">
    <property type="entry name" value="LtfC/p132/Gp6_b-sand"/>
</dbReference>
<sequence length="110" mass="12420">MTTPIFGNKPKKATMYLARDADFIHDIEPELEAYPTGMEAWFEILNAAGTELATWPAVVTSNKAAWNVQSDAVGGVNAVTGATKFRLFLRLDEDPTREYLWYYGSIKWEQ</sequence>
<protein>
    <recommendedName>
        <fullName evidence="1">LtfC/p132/Gp6 beta-sandwich domain-containing protein</fullName>
    </recommendedName>
</protein>
<keyword evidence="3" id="KW-1185">Reference proteome</keyword>
<dbReference type="KEGG" id="vg:77924473"/>
<reference evidence="2 3" key="1">
    <citation type="submission" date="2019-04" db="EMBL/GenBank/DDBJ databases">
        <authorList>
            <person name="Pope W.H."/>
            <person name="Garlena R.A."/>
            <person name="Russell D.A."/>
            <person name="Jacobs-Sera D."/>
            <person name="Hatfull G.F."/>
        </authorList>
    </citation>
    <scope>NUCLEOTIDE SEQUENCE [LARGE SCALE GENOMIC DNA]</scope>
</reference>